<dbReference type="InterPro" id="IPR036737">
    <property type="entry name" value="OmpA-like_sf"/>
</dbReference>
<dbReference type="HAMAP" id="MF_02204">
    <property type="entry name" value="Pal"/>
    <property type="match status" value="1"/>
</dbReference>
<dbReference type="SUPFAM" id="SSF103088">
    <property type="entry name" value="OmpA-like"/>
    <property type="match status" value="1"/>
</dbReference>
<evidence type="ECO:0000256" key="5">
    <source>
        <dbReference type="ARBA" id="ARBA00023237"/>
    </source>
</evidence>
<dbReference type="NCBIfam" id="TIGR02802">
    <property type="entry name" value="Pal_lipo"/>
    <property type="match status" value="1"/>
</dbReference>
<comment type="subunit">
    <text evidence="8">The Tol-Pal system is composed of five core proteins: the inner membrane proteins TolA, TolQ and TolR, the periplasmic protein TolB and the outer membrane protein Pal. They form a network linking the inner and outer membranes and the peptidoglycan layer.</text>
</comment>
<evidence type="ECO:0000256" key="9">
    <source>
        <dbReference type="SAM" id="MobiDB-lite"/>
    </source>
</evidence>
<dbReference type="PROSITE" id="PS51257">
    <property type="entry name" value="PROKAR_LIPOPROTEIN"/>
    <property type="match status" value="1"/>
</dbReference>
<keyword evidence="2 8" id="KW-0732">Signal</keyword>
<dbReference type="PROSITE" id="PS51123">
    <property type="entry name" value="OMPA_2"/>
    <property type="match status" value="1"/>
</dbReference>
<evidence type="ECO:0000256" key="1">
    <source>
        <dbReference type="ARBA" id="ARBA00022618"/>
    </source>
</evidence>
<keyword evidence="7 8" id="KW-0131">Cell cycle</keyword>
<dbReference type="InterPro" id="IPR006665">
    <property type="entry name" value="OmpA-like"/>
</dbReference>
<keyword evidence="4 8" id="KW-0564">Palmitate</keyword>
<keyword evidence="6 8" id="KW-0449">Lipoprotein</keyword>
<dbReference type="InterPro" id="IPR014169">
    <property type="entry name" value="Pal_lipo_C"/>
</dbReference>
<feature type="signal peptide" evidence="10">
    <location>
        <begin position="1"/>
        <end position="20"/>
    </location>
</feature>
<evidence type="ECO:0000313" key="12">
    <source>
        <dbReference type="EMBL" id="AWH87656.1"/>
    </source>
</evidence>
<evidence type="ECO:0000256" key="2">
    <source>
        <dbReference type="ARBA" id="ARBA00022729"/>
    </source>
</evidence>
<dbReference type="OrthoDB" id="9809164at2"/>
<dbReference type="PROSITE" id="PS01068">
    <property type="entry name" value="OMPA_1"/>
    <property type="match status" value="1"/>
</dbReference>
<dbReference type="FunFam" id="3.30.1330.60:FF:000002">
    <property type="entry name" value="Peptidoglycan-associated lipoprotein"/>
    <property type="match status" value="1"/>
</dbReference>
<keyword evidence="3 8" id="KW-0472">Membrane</keyword>
<accession>A0A2Y9TVM4</accession>
<name>A0A2Y9TVM4_9GAMM</name>
<evidence type="ECO:0000313" key="13">
    <source>
        <dbReference type="Proteomes" id="UP000244908"/>
    </source>
</evidence>
<dbReference type="InterPro" id="IPR050330">
    <property type="entry name" value="Bact_OuterMem_StrucFunc"/>
</dbReference>
<evidence type="ECO:0000259" key="11">
    <source>
        <dbReference type="PROSITE" id="PS51123"/>
    </source>
</evidence>
<comment type="function">
    <text evidence="8">Part of the Tol-Pal system, which plays a role in outer membrane invagination during cell division and is important for maintaining outer membrane integrity.</text>
</comment>
<evidence type="ECO:0000256" key="10">
    <source>
        <dbReference type="SAM" id="SignalP"/>
    </source>
</evidence>
<dbReference type="InterPro" id="IPR006664">
    <property type="entry name" value="OMP_bac"/>
</dbReference>
<dbReference type="InterPro" id="IPR006690">
    <property type="entry name" value="OMPA-like_CS"/>
</dbReference>
<dbReference type="NCBIfam" id="NF008067">
    <property type="entry name" value="PRK10802.1"/>
    <property type="match status" value="1"/>
</dbReference>
<dbReference type="PANTHER" id="PTHR30329:SF21">
    <property type="entry name" value="LIPOPROTEIN YIAD-RELATED"/>
    <property type="match status" value="1"/>
</dbReference>
<gene>
    <name evidence="8" type="primary">pal</name>
    <name evidence="12" type="ORF">HYN51_03200</name>
</gene>
<keyword evidence="5 8" id="KW-0998">Cell outer membrane</keyword>
<evidence type="ECO:0000256" key="6">
    <source>
        <dbReference type="ARBA" id="ARBA00023288"/>
    </source>
</evidence>
<keyword evidence="1 8" id="KW-0132">Cell division</keyword>
<dbReference type="EMBL" id="CP029185">
    <property type="protein sequence ID" value="AWH87656.1"/>
    <property type="molecule type" value="Genomic_DNA"/>
</dbReference>
<keyword evidence="13" id="KW-1185">Reference proteome</keyword>
<dbReference type="RefSeq" id="WP_108899744.1">
    <property type="nucleotide sequence ID" value="NZ_CP029185.2"/>
</dbReference>
<dbReference type="KEGG" id="lpv:HYN51_03200"/>
<comment type="similarity">
    <text evidence="8">Belongs to the Pal lipoprotein family.</text>
</comment>
<proteinExistence type="inferred from homology"/>
<dbReference type="GO" id="GO:0051301">
    <property type="term" value="P:cell division"/>
    <property type="evidence" value="ECO:0007669"/>
    <property type="project" value="UniProtKB-UniRule"/>
</dbReference>
<evidence type="ECO:0000256" key="7">
    <source>
        <dbReference type="ARBA" id="ARBA00023306"/>
    </source>
</evidence>
<feature type="chain" id="PRO_5016159636" description="Peptidoglycan-associated lipoprotein" evidence="10">
    <location>
        <begin position="21"/>
        <end position="171"/>
    </location>
</feature>
<sequence length="171" mass="18374">MQLNKVLKGLMFALPVMALAACSSSGSDTDGSQSGMGANGGGYGMGGNSSSLDEQARLTLQQLQSNNIVYFDYDSYDVRSDFAQMLDAHAAFLRSNPSYKVTIEGHADERGTPEYNIALGERRANAVKMYLQGKGVSGEQMAIVSYGKEKPAVIGHDEAAYAKNRRAVLVY</sequence>
<dbReference type="PANTHER" id="PTHR30329">
    <property type="entry name" value="STATOR ELEMENT OF FLAGELLAR MOTOR COMPLEX"/>
    <property type="match status" value="1"/>
</dbReference>
<dbReference type="CDD" id="cd07185">
    <property type="entry name" value="OmpA_C-like"/>
    <property type="match status" value="1"/>
</dbReference>
<evidence type="ECO:0000256" key="3">
    <source>
        <dbReference type="ARBA" id="ARBA00023136"/>
    </source>
</evidence>
<dbReference type="InterPro" id="IPR039001">
    <property type="entry name" value="Pal"/>
</dbReference>
<feature type="region of interest" description="Disordered" evidence="9">
    <location>
        <begin position="28"/>
        <end position="48"/>
    </location>
</feature>
<evidence type="ECO:0000256" key="8">
    <source>
        <dbReference type="HAMAP-Rule" id="MF_02204"/>
    </source>
</evidence>
<feature type="domain" description="OmpA-like" evidence="11">
    <location>
        <begin position="58"/>
        <end position="171"/>
    </location>
</feature>
<dbReference type="Pfam" id="PF00691">
    <property type="entry name" value="OmpA"/>
    <property type="match status" value="1"/>
</dbReference>
<dbReference type="Proteomes" id="UP000244908">
    <property type="component" value="Chromosome"/>
</dbReference>
<feature type="compositionally biased region" description="Gly residues" evidence="9">
    <location>
        <begin position="37"/>
        <end position="47"/>
    </location>
</feature>
<reference evidence="12 13" key="1">
    <citation type="journal article" date="2019" name="Int. J. Syst. Evol. Microbiol.">
        <title>Limnobaculum parvum gen. nov., sp. nov., isolated from a freshwater lake.</title>
        <authorList>
            <person name="Baek C."/>
            <person name="Shin S.K."/>
            <person name="Yi H."/>
        </authorList>
    </citation>
    <scope>NUCLEOTIDE SEQUENCE [LARGE SCALE GENOMIC DNA]</scope>
    <source>
        <strain evidence="12 13">HYN0051</strain>
    </source>
</reference>
<dbReference type="PRINTS" id="PR01021">
    <property type="entry name" value="OMPADOMAIN"/>
</dbReference>
<evidence type="ECO:0000256" key="4">
    <source>
        <dbReference type="ARBA" id="ARBA00023139"/>
    </source>
</evidence>
<comment type="subcellular location">
    <subcellularLocation>
        <location evidence="8">Cell outer membrane</location>
        <topology evidence="8">Lipid-anchor</topology>
    </subcellularLocation>
</comment>
<organism evidence="12 13">
    <name type="scientific">Limnobaculum parvum</name>
    <dbReference type="NCBI Taxonomy" id="2172103"/>
    <lineage>
        <taxon>Bacteria</taxon>
        <taxon>Pseudomonadati</taxon>
        <taxon>Pseudomonadota</taxon>
        <taxon>Gammaproteobacteria</taxon>
        <taxon>Enterobacterales</taxon>
        <taxon>Budviciaceae</taxon>
        <taxon>Limnobaculum</taxon>
    </lineage>
</organism>
<dbReference type="AlphaFoldDB" id="A0A2Y9TVM4"/>
<dbReference type="Gene3D" id="3.30.1330.60">
    <property type="entry name" value="OmpA-like domain"/>
    <property type="match status" value="1"/>
</dbReference>
<dbReference type="GO" id="GO:0009279">
    <property type="term" value="C:cell outer membrane"/>
    <property type="evidence" value="ECO:0007669"/>
    <property type="project" value="UniProtKB-SubCell"/>
</dbReference>
<protein>
    <recommendedName>
        <fullName evidence="8">Peptidoglycan-associated lipoprotein</fullName>
        <shortName evidence="8">PAL</shortName>
    </recommendedName>
</protein>